<protein>
    <submittedName>
        <fullName evidence="2">Uncharacterized protein</fullName>
    </submittedName>
</protein>
<keyword evidence="1" id="KW-1133">Transmembrane helix</keyword>
<feature type="transmembrane region" description="Helical" evidence="1">
    <location>
        <begin position="71"/>
        <end position="89"/>
    </location>
</feature>
<comment type="caution">
    <text evidence="2">The sequence shown here is derived from an EMBL/GenBank/DDBJ whole genome shotgun (WGS) entry which is preliminary data.</text>
</comment>
<feature type="transmembrane region" description="Helical" evidence="1">
    <location>
        <begin position="6"/>
        <end position="26"/>
    </location>
</feature>
<dbReference type="GeneID" id="85015237"/>
<dbReference type="AlphaFoldDB" id="A0A7W9SGS6"/>
<feature type="transmembrane region" description="Helical" evidence="1">
    <location>
        <begin position="104"/>
        <end position="122"/>
    </location>
</feature>
<evidence type="ECO:0000313" key="2">
    <source>
        <dbReference type="EMBL" id="MBB6041712.1"/>
    </source>
</evidence>
<proteinExistence type="predicted"/>
<evidence type="ECO:0000313" key="3">
    <source>
        <dbReference type="Proteomes" id="UP000522163"/>
    </source>
</evidence>
<dbReference type="RefSeq" id="WP_183684289.1">
    <property type="nucleotide sequence ID" value="NZ_JACHHH010000008.1"/>
</dbReference>
<sequence length="340" mass="39299">MDSFRFALSFALIVCLSFLLTFYIYFRLLYGVKKNREVPRWIYKFGQAFQGRVHVEYENATTSTALRDANIFLFFWLLSNVLSFAFLYYKSGNYYAAVYQCCKLQFLTVLLAMMLHSLFQFFRMTFHSSREARRWYSTTNALSWVAFFSGSLLASFVSTMGFPESPLTAQIDGTKLIVGSTKASSLIDAGFSFAGKSAKSKVTNKRNDPFYYGEYLEITKDGKSYGFMSVTPTWKDKDALKNCTITYYEIPGDCAQLAEVQFNRVNLTALSLSDFQTKKITDIFSLKPANYKEIQNESYYVLTMQTKDYALWKNYSLYAYFDTNGVVFHYGIRAQQSIWE</sequence>
<keyword evidence="1" id="KW-0472">Membrane</keyword>
<dbReference type="EMBL" id="JACHHH010000008">
    <property type="protein sequence ID" value="MBB6041712.1"/>
    <property type="molecule type" value="Genomic_DNA"/>
</dbReference>
<name>A0A7W9SGS6_9FIRM</name>
<keyword evidence="1" id="KW-0812">Transmembrane</keyword>
<gene>
    <name evidence="2" type="ORF">HNQ46_001702</name>
</gene>
<accession>A0A7W9SGS6</accession>
<organism evidence="2 3">
    <name type="scientific">Oribacterium sinus</name>
    <dbReference type="NCBI Taxonomy" id="237576"/>
    <lineage>
        <taxon>Bacteria</taxon>
        <taxon>Bacillati</taxon>
        <taxon>Bacillota</taxon>
        <taxon>Clostridia</taxon>
        <taxon>Lachnospirales</taxon>
        <taxon>Lachnospiraceae</taxon>
        <taxon>Oribacterium</taxon>
    </lineage>
</organism>
<evidence type="ECO:0000256" key="1">
    <source>
        <dbReference type="SAM" id="Phobius"/>
    </source>
</evidence>
<feature type="transmembrane region" description="Helical" evidence="1">
    <location>
        <begin position="142"/>
        <end position="162"/>
    </location>
</feature>
<reference evidence="2 3" key="1">
    <citation type="submission" date="2020-08" db="EMBL/GenBank/DDBJ databases">
        <title>Genomic Encyclopedia of Type Strains, Phase IV (KMG-IV): sequencing the most valuable type-strain genomes for metagenomic binning, comparative biology and taxonomic classification.</title>
        <authorList>
            <person name="Goeker M."/>
        </authorList>
    </citation>
    <scope>NUCLEOTIDE SEQUENCE [LARGE SCALE GENOMIC DNA]</scope>
    <source>
        <strain evidence="2 3">DSM 17245</strain>
    </source>
</reference>
<dbReference type="Proteomes" id="UP000522163">
    <property type="component" value="Unassembled WGS sequence"/>
</dbReference>